<evidence type="ECO:0000256" key="6">
    <source>
        <dbReference type="SAM" id="Phobius"/>
    </source>
</evidence>
<keyword evidence="3 6" id="KW-0812">Transmembrane</keyword>
<dbReference type="GO" id="GO:0005436">
    <property type="term" value="F:sodium:phosphate symporter activity"/>
    <property type="evidence" value="ECO:0007669"/>
    <property type="project" value="InterPro"/>
</dbReference>
<evidence type="ECO:0000256" key="2">
    <source>
        <dbReference type="ARBA" id="ARBA00022475"/>
    </source>
</evidence>
<feature type="transmembrane region" description="Helical" evidence="6">
    <location>
        <begin position="66"/>
        <end position="92"/>
    </location>
</feature>
<keyword evidence="8" id="KW-1185">Reference proteome</keyword>
<sequence length="536" mass="58046">MFDVIVQLCGGIGLFLLGMTLMTDSLKEMAGETLRLWLTKFTGSPFTALCSGMGFTLAVQSSTATTLATIGFVSAGVLTFSQAIGVIIGANIGTTSTGWMVALLGVKFSITSFALPLIAAGAILKLLTHGRIALFGLCIAGFGLIFFGIDQLQTAMAGFAARVDLSVFSTQSIASQLLLVVIGIIMTVLLQSSSAAITATLAALASQAIQLEQALLLVIGQNVGTVATAVLAAIGASVNAQRTASIHVLFNMVSAVLAFFILVPCFMWLYKTQDYFSQLDHVLIVAAFHTVFSLLGACLMMPLIHQVEMLIRKLIPEREAGYGQYLDQASLSVPTLSIAAAERVLFLNIHDQLNVLKNALQNGEQPGNKKLGDFDLLLTQLDQYIVKITLPDSGDDREGLVTLLRLMVYAKVLRNDLENLECAVQIRTQPKLFQTALDYAQILEKYIDSLFLRQDKIQSIDFQHELLNLKQQTALERKASRNSIIEYAALNHLSASKNLKLLESQRWLEQLIAHSQRLVNVLSEAELLNAAAGGHV</sequence>
<evidence type="ECO:0000256" key="4">
    <source>
        <dbReference type="ARBA" id="ARBA00022989"/>
    </source>
</evidence>
<feature type="transmembrane region" description="Helical" evidence="6">
    <location>
        <begin position="177"/>
        <end position="202"/>
    </location>
</feature>
<feature type="transmembrane region" description="Helical" evidence="6">
    <location>
        <begin position="248"/>
        <end position="270"/>
    </location>
</feature>
<dbReference type="PANTHER" id="PTHR10010:SF46">
    <property type="entry name" value="SODIUM-DEPENDENT PHOSPHATE TRANSPORT PROTEIN 2B"/>
    <property type="match status" value="1"/>
</dbReference>
<evidence type="ECO:0000256" key="1">
    <source>
        <dbReference type="ARBA" id="ARBA00004651"/>
    </source>
</evidence>
<dbReference type="AlphaFoldDB" id="A0A3A8E5F0"/>
<accession>A0A3A8E5F0</accession>
<evidence type="ECO:0000256" key="3">
    <source>
        <dbReference type="ARBA" id="ARBA00022692"/>
    </source>
</evidence>
<dbReference type="NCBIfam" id="NF037997">
    <property type="entry name" value="Na_Pi_symport"/>
    <property type="match status" value="1"/>
</dbReference>
<comment type="subcellular location">
    <subcellularLocation>
        <location evidence="1">Cell membrane</location>
        <topology evidence="1">Multi-pass membrane protein</topology>
    </subcellularLocation>
</comment>
<keyword evidence="5 6" id="KW-0472">Membrane</keyword>
<dbReference type="PANTHER" id="PTHR10010">
    <property type="entry name" value="SOLUTE CARRIER FAMILY 34 SODIUM PHOSPHATE , MEMBER 2-RELATED"/>
    <property type="match status" value="1"/>
</dbReference>
<dbReference type="Pfam" id="PF02690">
    <property type="entry name" value="Na_Pi_cotrans"/>
    <property type="match status" value="2"/>
</dbReference>
<evidence type="ECO:0000313" key="8">
    <source>
        <dbReference type="Proteomes" id="UP000282388"/>
    </source>
</evidence>
<comment type="caution">
    <text evidence="7">The sequence shown here is derived from an EMBL/GenBank/DDBJ whole genome shotgun (WGS) entry which is preliminary data.</text>
</comment>
<keyword evidence="2" id="KW-1003">Cell membrane</keyword>
<feature type="transmembrane region" description="Helical" evidence="6">
    <location>
        <begin position="98"/>
        <end position="120"/>
    </location>
</feature>
<gene>
    <name evidence="7" type="ORF">D7V32_15395</name>
</gene>
<evidence type="ECO:0000256" key="5">
    <source>
        <dbReference type="ARBA" id="ARBA00023136"/>
    </source>
</evidence>
<feature type="transmembrane region" description="Helical" evidence="6">
    <location>
        <begin position="282"/>
        <end position="304"/>
    </location>
</feature>
<feature type="transmembrane region" description="Helical" evidence="6">
    <location>
        <begin position="214"/>
        <end position="236"/>
    </location>
</feature>
<dbReference type="EMBL" id="RAXV01000044">
    <property type="protein sequence ID" value="RKG29379.1"/>
    <property type="molecule type" value="Genomic_DNA"/>
</dbReference>
<protein>
    <submittedName>
        <fullName evidence="7">Na/Pi cotransporter family protein</fullName>
    </submittedName>
</protein>
<evidence type="ECO:0000313" key="7">
    <source>
        <dbReference type="EMBL" id="RKG29379.1"/>
    </source>
</evidence>
<dbReference type="InterPro" id="IPR003841">
    <property type="entry name" value="Na/Pi_transpt"/>
</dbReference>
<feature type="transmembrane region" description="Helical" evidence="6">
    <location>
        <begin position="132"/>
        <end position="149"/>
    </location>
</feature>
<name>A0A3A8E5F0_9GAMM</name>
<reference evidence="7 8" key="1">
    <citation type="submission" date="2018-09" db="EMBL/GenBank/DDBJ databases">
        <title>The draft genome of Acinetobacter spp. strains.</title>
        <authorList>
            <person name="Qin J."/>
            <person name="Feng Y."/>
            <person name="Zong Z."/>
        </authorList>
    </citation>
    <scope>NUCLEOTIDE SEQUENCE [LARGE SCALE GENOMIC DNA]</scope>
    <source>
        <strain evidence="7 8">WCHAc060012</strain>
    </source>
</reference>
<organism evidence="7 8">
    <name type="scientific">Acinetobacter tianfuensis</name>
    <dbReference type="NCBI Taxonomy" id="2419603"/>
    <lineage>
        <taxon>Bacteria</taxon>
        <taxon>Pseudomonadati</taxon>
        <taxon>Pseudomonadota</taxon>
        <taxon>Gammaproteobacteria</taxon>
        <taxon>Moraxellales</taxon>
        <taxon>Moraxellaceae</taxon>
        <taxon>Acinetobacter</taxon>
    </lineage>
</organism>
<dbReference type="OrthoDB" id="9763003at2"/>
<keyword evidence="4 6" id="KW-1133">Transmembrane helix</keyword>
<dbReference type="GO" id="GO:0005886">
    <property type="term" value="C:plasma membrane"/>
    <property type="evidence" value="ECO:0007669"/>
    <property type="project" value="UniProtKB-SubCell"/>
</dbReference>
<dbReference type="GO" id="GO:0044341">
    <property type="term" value="P:sodium-dependent phosphate transport"/>
    <property type="evidence" value="ECO:0007669"/>
    <property type="project" value="InterPro"/>
</dbReference>
<dbReference type="RefSeq" id="WP_120403716.1">
    <property type="nucleotide sequence ID" value="NZ_RAXV01000044.1"/>
</dbReference>
<dbReference type="Proteomes" id="UP000282388">
    <property type="component" value="Unassembled WGS sequence"/>
</dbReference>
<feature type="transmembrane region" description="Helical" evidence="6">
    <location>
        <begin position="38"/>
        <end position="59"/>
    </location>
</feature>
<proteinExistence type="predicted"/>